<accession>A0A0A0LPG5</accession>
<reference evidence="2 3" key="3">
    <citation type="journal article" date="2010" name="BMC Genomics">
        <title>Transcriptome sequencing and comparative analysis of cucumber flowers with different sex types.</title>
        <authorList>
            <person name="Guo S."/>
            <person name="Zheng Y."/>
            <person name="Joung J.G."/>
            <person name="Liu S."/>
            <person name="Zhang Z."/>
            <person name="Crasta O.R."/>
            <person name="Sobral B.W."/>
            <person name="Xu Y."/>
            <person name="Huang S."/>
            <person name="Fei Z."/>
        </authorList>
    </citation>
    <scope>NUCLEOTIDE SEQUENCE [LARGE SCALE GENOMIC DNA]</scope>
    <source>
        <strain evidence="3">cv. 9930</strain>
    </source>
</reference>
<dbReference type="Proteomes" id="UP000029981">
    <property type="component" value="Chromosome 1"/>
</dbReference>
<evidence type="ECO:0000313" key="3">
    <source>
        <dbReference type="Proteomes" id="UP000029981"/>
    </source>
</evidence>
<evidence type="ECO:0000256" key="1">
    <source>
        <dbReference type="SAM" id="MobiDB-lite"/>
    </source>
</evidence>
<sequence length="133" mass="15037">MPPLPYLQLRTLVLRSLSSSSTNSLKDSARTVLLHRNLTSLFHHFRHHGAALRFSSPLYLSLSHSFSSESVNNHVDQTSQSLASELLKDPDSDPLPITQRLQLSFSHVKPNPELKRFQCGSGSPCERFRDQWA</sequence>
<reference evidence="2 3" key="1">
    <citation type="journal article" date="2009" name="Nat. Genet.">
        <title>The genome of the cucumber, Cucumis sativus L.</title>
        <authorList>
            <person name="Huang S."/>
            <person name="Li R."/>
            <person name="Zhang Z."/>
            <person name="Li L."/>
            <person name="Gu X."/>
            <person name="Fan W."/>
            <person name="Lucas W.J."/>
            <person name="Wang X."/>
            <person name="Xie B."/>
            <person name="Ni P."/>
            <person name="Ren Y."/>
            <person name="Zhu H."/>
            <person name="Li J."/>
            <person name="Lin K."/>
            <person name="Jin W."/>
            <person name="Fei Z."/>
            <person name="Li G."/>
            <person name="Staub J."/>
            <person name="Kilian A."/>
            <person name="van der Vossen E.A."/>
            <person name="Wu Y."/>
            <person name="Guo J."/>
            <person name="He J."/>
            <person name="Jia Z."/>
            <person name="Ren Y."/>
            <person name="Tian G."/>
            <person name="Lu Y."/>
            <person name="Ruan J."/>
            <person name="Qian W."/>
            <person name="Wang M."/>
            <person name="Huang Q."/>
            <person name="Li B."/>
            <person name="Xuan Z."/>
            <person name="Cao J."/>
            <person name="Asan"/>
            <person name="Wu Z."/>
            <person name="Zhang J."/>
            <person name="Cai Q."/>
            <person name="Bai Y."/>
            <person name="Zhao B."/>
            <person name="Han Y."/>
            <person name="Li Y."/>
            <person name="Li X."/>
            <person name="Wang S."/>
            <person name="Shi Q."/>
            <person name="Liu S."/>
            <person name="Cho W.K."/>
            <person name="Kim J.Y."/>
            <person name="Xu Y."/>
            <person name="Heller-Uszynska K."/>
            <person name="Miao H."/>
            <person name="Cheng Z."/>
            <person name="Zhang S."/>
            <person name="Wu J."/>
            <person name="Yang Y."/>
            <person name="Kang H."/>
            <person name="Li M."/>
            <person name="Liang H."/>
            <person name="Ren X."/>
            <person name="Shi Z."/>
            <person name="Wen M."/>
            <person name="Jian M."/>
            <person name="Yang H."/>
            <person name="Zhang G."/>
            <person name="Yang Z."/>
            <person name="Chen R."/>
            <person name="Liu S."/>
            <person name="Li J."/>
            <person name="Ma L."/>
            <person name="Liu H."/>
            <person name="Zhou Y."/>
            <person name="Zhao J."/>
            <person name="Fang X."/>
            <person name="Li G."/>
            <person name="Fang L."/>
            <person name="Li Y."/>
            <person name="Liu D."/>
            <person name="Zheng H."/>
            <person name="Zhang Y."/>
            <person name="Qin N."/>
            <person name="Li Z."/>
            <person name="Yang G."/>
            <person name="Yang S."/>
            <person name="Bolund L."/>
            <person name="Kristiansen K."/>
            <person name="Zheng H."/>
            <person name="Li S."/>
            <person name="Zhang X."/>
            <person name="Yang H."/>
            <person name="Wang J."/>
            <person name="Sun R."/>
            <person name="Zhang B."/>
            <person name="Jiang S."/>
            <person name="Wang J."/>
            <person name="Du Y."/>
            <person name="Li S."/>
        </authorList>
    </citation>
    <scope>NUCLEOTIDE SEQUENCE [LARGE SCALE GENOMIC DNA]</scope>
    <source>
        <strain evidence="3">cv. 9930</strain>
    </source>
</reference>
<protein>
    <submittedName>
        <fullName evidence="2">Uncharacterized protein</fullName>
    </submittedName>
</protein>
<name>A0A0A0LPG5_CUCSA</name>
<dbReference type="eggNOG" id="KOG4197">
    <property type="taxonomic scope" value="Eukaryota"/>
</dbReference>
<organism evidence="2 3">
    <name type="scientific">Cucumis sativus</name>
    <name type="common">Cucumber</name>
    <dbReference type="NCBI Taxonomy" id="3659"/>
    <lineage>
        <taxon>Eukaryota</taxon>
        <taxon>Viridiplantae</taxon>
        <taxon>Streptophyta</taxon>
        <taxon>Embryophyta</taxon>
        <taxon>Tracheophyta</taxon>
        <taxon>Spermatophyta</taxon>
        <taxon>Magnoliopsida</taxon>
        <taxon>eudicotyledons</taxon>
        <taxon>Gunneridae</taxon>
        <taxon>Pentapetalae</taxon>
        <taxon>rosids</taxon>
        <taxon>fabids</taxon>
        <taxon>Cucurbitales</taxon>
        <taxon>Cucurbitaceae</taxon>
        <taxon>Benincaseae</taxon>
        <taxon>Cucumis</taxon>
    </lineage>
</organism>
<evidence type="ECO:0000313" key="2">
    <source>
        <dbReference type="EMBL" id="KGN63780.1"/>
    </source>
</evidence>
<reference evidence="2 3" key="2">
    <citation type="journal article" date="2009" name="PLoS ONE">
        <title>An integrated genetic and cytogenetic map of the cucumber genome.</title>
        <authorList>
            <person name="Ren Y."/>
            <person name="Zhang Z."/>
            <person name="Liu J."/>
            <person name="Staub J.E."/>
            <person name="Han Y."/>
            <person name="Cheng Z."/>
            <person name="Li X."/>
            <person name="Lu J."/>
            <person name="Miao H."/>
            <person name="Kang H."/>
            <person name="Xie B."/>
            <person name="Gu X."/>
            <person name="Wang X."/>
            <person name="Du Y."/>
            <person name="Jin W."/>
            <person name="Huang S."/>
        </authorList>
    </citation>
    <scope>NUCLEOTIDE SEQUENCE [LARGE SCALE GENOMIC DNA]</scope>
    <source>
        <strain evidence="3">cv. 9930</strain>
    </source>
</reference>
<proteinExistence type="predicted"/>
<dbReference type="Gramene" id="KGN63780">
    <property type="protein sequence ID" value="KGN63780"/>
    <property type="gene ID" value="Csa_1G015735"/>
</dbReference>
<feature type="region of interest" description="Disordered" evidence="1">
    <location>
        <begin position="73"/>
        <end position="93"/>
    </location>
</feature>
<dbReference type="EMBL" id="CM002922">
    <property type="protein sequence ID" value="KGN63780.1"/>
    <property type="molecule type" value="Genomic_DNA"/>
</dbReference>
<dbReference type="STRING" id="3659.A0A0A0LPG5"/>
<dbReference type="AlphaFoldDB" id="A0A0A0LPG5"/>
<gene>
    <name evidence="2" type="ORF">Csa_1G015735</name>
</gene>
<feature type="compositionally biased region" description="Polar residues" evidence="1">
    <location>
        <begin position="73"/>
        <end position="83"/>
    </location>
</feature>
<keyword evidence="3" id="KW-1185">Reference proteome</keyword>
<reference evidence="2 3" key="4">
    <citation type="journal article" date="2011" name="BMC Genomics">
        <title>RNA-Seq improves annotation of protein-coding genes in the cucumber genome.</title>
        <authorList>
            <person name="Li Z."/>
            <person name="Zhang Z."/>
            <person name="Yan P."/>
            <person name="Huang S."/>
            <person name="Fei Z."/>
            <person name="Lin K."/>
        </authorList>
    </citation>
    <scope>NUCLEOTIDE SEQUENCE [LARGE SCALE GENOMIC DNA]</scope>
    <source>
        <strain evidence="3">cv. 9930</strain>
    </source>
</reference>